<dbReference type="SUPFAM" id="SSF56112">
    <property type="entry name" value="Protein kinase-like (PK-like)"/>
    <property type="match status" value="1"/>
</dbReference>
<dbReference type="EC" id="2.7.11.1" evidence="1"/>
<feature type="domain" description="Protein kinase" evidence="8">
    <location>
        <begin position="23"/>
        <end position="277"/>
    </location>
</feature>
<name>A0A918KS34_9ACTN</name>
<feature type="compositionally biased region" description="Basic and acidic residues" evidence="7">
    <location>
        <begin position="510"/>
        <end position="535"/>
    </location>
</feature>
<dbReference type="GO" id="GO:0005524">
    <property type="term" value="F:ATP binding"/>
    <property type="evidence" value="ECO:0007669"/>
    <property type="project" value="UniProtKB-KW"/>
</dbReference>
<keyword evidence="6" id="KW-0067">ATP-binding</keyword>
<dbReference type="Gene3D" id="3.30.200.20">
    <property type="entry name" value="Phosphorylase Kinase, domain 1"/>
    <property type="match status" value="1"/>
</dbReference>
<protein>
    <recommendedName>
        <fullName evidence="1">non-specific serine/threonine protein kinase</fullName>
        <ecNumber evidence="1">2.7.11.1</ecNumber>
    </recommendedName>
</protein>
<dbReference type="Pfam" id="PF00069">
    <property type="entry name" value="Pkinase"/>
    <property type="match status" value="1"/>
</dbReference>
<feature type="compositionally biased region" description="Polar residues" evidence="7">
    <location>
        <begin position="449"/>
        <end position="462"/>
    </location>
</feature>
<keyword evidence="4" id="KW-0547">Nucleotide-binding</keyword>
<reference evidence="9" key="2">
    <citation type="submission" date="2020-09" db="EMBL/GenBank/DDBJ databases">
        <authorList>
            <person name="Sun Q."/>
            <person name="Ohkuma M."/>
        </authorList>
    </citation>
    <scope>NUCLEOTIDE SEQUENCE</scope>
    <source>
        <strain evidence="9">JCM 4790</strain>
    </source>
</reference>
<dbReference type="PROSITE" id="PS50011">
    <property type="entry name" value="PROTEIN_KINASE_DOM"/>
    <property type="match status" value="1"/>
</dbReference>
<keyword evidence="2" id="KW-0723">Serine/threonine-protein kinase</keyword>
<evidence type="ECO:0000313" key="10">
    <source>
        <dbReference type="Proteomes" id="UP000619244"/>
    </source>
</evidence>
<dbReference type="Gene3D" id="1.10.510.10">
    <property type="entry name" value="Transferase(Phosphotransferase) domain 1"/>
    <property type="match status" value="1"/>
</dbReference>
<dbReference type="InterPro" id="IPR008271">
    <property type="entry name" value="Ser/Thr_kinase_AS"/>
</dbReference>
<dbReference type="Proteomes" id="UP000619244">
    <property type="component" value="Unassembled WGS sequence"/>
</dbReference>
<feature type="region of interest" description="Disordered" evidence="7">
    <location>
        <begin position="390"/>
        <end position="535"/>
    </location>
</feature>
<feature type="region of interest" description="Disordered" evidence="7">
    <location>
        <begin position="313"/>
        <end position="333"/>
    </location>
</feature>
<dbReference type="PANTHER" id="PTHR43289:SF6">
    <property type="entry name" value="SERINE_THREONINE-PROTEIN KINASE NEKL-3"/>
    <property type="match status" value="1"/>
</dbReference>
<keyword evidence="5" id="KW-0418">Kinase</keyword>
<feature type="compositionally biased region" description="Basic and acidic residues" evidence="7">
    <location>
        <begin position="466"/>
        <end position="475"/>
    </location>
</feature>
<dbReference type="EMBL" id="BMVU01000009">
    <property type="protein sequence ID" value="GGX71104.1"/>
    <property type="molecule type" value="Genomic_DNA"/>
</dbReference>
<proteinExistence type="predicted"/>
<feature type="compositionally biased region" description="Basic and acidic residues" evidence="7">
    <location>
        <begin position="491"/>
        <end position="503"/>
    </location>
</feature>
<evidence type="ECO:0000256" key="2">
    <source>
        <dbReference type="ARBA" id="ARBA00022527"/>
    </source>
</evidence>
<feature type="compositionally biased region" description="Low complexity" evidence="7">
    <location>
        <begin position="393"/>
        <end position="418"/>
    </location>
</feature>
<evidence type="ECO:0000259" key="8">
    <source>
        <dbReference type="PROSITE" id="PS50011"/>
    </source>
</evidence>
<organism evidence="9 10">
    <name type="scientific">Streptomyces minutiscleroticus</name>
    <dbReference type="NCBI Taxonomy" id="68238"/>
    <lineage>
        <taxon>Bacteria</taxon>
        <taxon>Bacillati</taxon>
        <taxon>Actinomycetota</taxon>
        <taxon>Actinomycetes</taxon>
        <taxon>Kitasatosporales</taxon>
        <taxon>Streptomycetaceae</taxon>
        <taxon>Streptomyces</taxon>
    </lineage>
</organism>
<keyword evidence="3" id="KW-0808">Transferase</keyword>
<dbReference type="GO" id="GO:0004674">
    <property type="term" value="F:protein serine/threonine kinase activity"/>
    <property type="evidence" value="ECO:0007669"/>
    <property type="project" value="UniProtKB-KW"/>
</dbReference>
<keyword evidence="10" id="KW-1185">Reference proteome</keyword>
<comment type="caution">
    <text evidence="9">The sequence shown here is derived from an EMBL/GenBank/DDBJ whole genome shotgun (WGS) entry which is preliminary data.</text>
</comment>
<dbReference type="PROSITE" id="PS00108">
    <property type="entry name" value="PROTEIN_KINASE_ST"/>
    <property type="match status" value="1"/>
</dbReference>
<evidence type="ECO:0000256" key="6">
    <source>
        <dbReference type="ARBA" id="ARBA00022840"/>
    </source>
</evidence>
<dbReference type="PANTHER" id="PTHR43289">
    <property type="entry name" value="MITOGEN-ACTIVATED PROTEIN KINASE KINASE KINASE 20-RELATED"/>
    <property type="match status" value="1"/>
</dbReference>
<dbReference type="AlphaFoldDB" id="A0A918KS34"/>
<dbReference type="InterPro" id="IPR000719">
    <property type="entry name" value="Prot_kinase_dom"/>
</dbReference>
<gene>
    <name evidence="9" type="ORF">GCM10010358_26960</name>
</gene>
<reference evidence="9" key="1">
    <citation type="journal article" date="2014" name="Int. J. Syst. Evol. Microbiol.">
        <title>Complete genome sequence of Corynebacterium casei LMG S-19264T (=DSM 44701T), isolated from a smear-ripened cheese.</title>
        <authorList>
            <consortium name="US DOE Joint Genome Institute (JGI-PGF)"/>
            <person name="Walter F."/>
            <person name="Albersmeier A."/>
            <person name="Kalinowski J."/>
            <person name="Ruckert C."/>
        </authorList>
    </citation>
    <scope>NUCLEOTIDE SEQUENCE</scope>
    <source>
        <strain evidence="9">JCM 4790</strain>
    </source>
</reference>
<evidence type="ECO:0000256" key="3">
    <source>
        <dbReference type="ARBA" id="ARBA00022679"/>
    </source>
</evidence>
<accession>A0A918KS34</accession>
<evidence type="ECO:0000256" key="5">
    <source>
        <dbReference type="ARBA" id="ARBA00022777"/>
    </source>
</evidence>
<evidence type="ECO:0000256" key="4">
    <source>
        <dbReference type="ARBA" id="ARBA00022741"/>
    </source>
</evidence>
<evidence type="ECO:0000313" key="9">
    <source>
        <dbReference type="EMBL" id="GGX71104.1"/>
    </source>
</evidence>
<evidence type="ECO:0000256" key="7">
    <source>
        <dbReference type="SAM" id="MobiDB-lite"/>
    </source>
</evidence>
<evidence type="ECO:0000256" key="1">
    <source>
        <dbReference type="ARBA" id="ARBA00012513"/>
    </source>
</evidence>
<dbReference type="RefSeq" id="WP_190190443.1">
    <property type="nucleotide sequence ID" value="NZ_BMVU01000009.1"/>
</dbReference>
<dbReference type="InterPro" id="IPR011009">
    <property type="entry name" value="Kinase-like_dom_sf"/>
</dbReference>
<dbReference type="SMART" id="SM00220">
    <property type="entry name" value="S_TKc"/>
    <property type="match status" value="1"/>
</dbReference>
<sequence>MPVHPWSAESGPRLRNEVLAGRYRLDALLGRGGAADVHEGFDLRLERPVAVKVFRTAGEARPEEERFSEEAFLQARLQHPGLVTVYDSGREEGTPFLVMELIKGPTLRARISGEGGGALSPAEVGVLGAALARALAHVHAAGVVHCDVKPSNILIDETGAPHLADFGIARPADDTVRTAPGVLTGTAAYLAPEQVMGREVGPAADVYALGLTLLECLKGELEYAGAPLEAAIARLHRPPVVPAFLDGGPARLLTAMTAQDERERPDARTCAEALAAMSEEGALGGLPAGASGAHPAGGAPAPVFPVHSGSFGPSGASGVSRPSGPSGVSGVPGPSVSSGVFAPVGTAAAAYEAPAVRRRDRRTLVTVGAALTTLLGVALTGSIGGLPGHGTDAAPGAVAGHEPAGPAAEPSGTPSAPSDAEARPGPGAPLPQDPQDPQDPRDSPVPQERTLSSVRGVSSVPSASAREGDAARDRVAAASARTGPEPRVGPGKHEAPTRTEKSEQLVGFEKPVERGKPEEPGTRGAHEPGKPEERG</sequence>
<dbReference type="CDD" id="cd14014">
    <property type="entry name" value="STKc_PknB_like"/>
    <property type="match status" value="1"/>
</dbReference>